<feature type="active site" description="Tele-AMP-histidine intermediate" evidence="1">
    <location>
        <position position="150"/>
    </location>
</feature>
<dbReference type="CDD" id="cd01276">
    <property type="entry name" value="PKCI_related"/>
    <property type="match status" value="1"/>
</dbReference>
<organism evidence="5 6">
    <name type="scientific">Spongiactinospora gelatinilytica</name>
    <dbReference type="NCBI Taxonomy" id="2666298"/>
    <lineage>
        <taxon>Bacteria</taxon>
        <taxon>Bacillati</taxon>
        <taxon>Actinomycetota</taxon>
        <taxon>Actinomycetes</taxon>
        <taxon>Streptosporangiales</taxon>
        <taxon>Streptosporangiaceae</taxon>
        <taxon>Spongiactinospora</taxon>
    </lineage>
</organism>
<feature type="domain" description="HIT" evidence="4">
    <location>
        <begin position="55"/>
        <end position="164"/>
    </location>
</feature>
<protein>
    <submittedName>
        <fullName evidence="5">Histidine triad nucleotide-binding protein</fullName>
    </submittedName>
</protein>
<reference evidence="5 6" key="1">
    <citation type="submission" date="2018-01" db="EMBL/GenBank/DDBJ databases">
        <title>Draft genome sequence of Sphaerisporangium sp. 7K107.</title>
        <authorList>
            <person name="Sahin N."/>
            <person name="Saygin H."/>
            <person name="Ay H."/>
        </authorList>
    </citation>
    <scope>NUCLEOTIDE SEQUENCE [LARGE SCALE GENOMIC DNA]</scope>
    <source>
        <strain evidence="5 6">7K107</strain>
    </source>
</reference>
<dbReference type="AlphaFoldDB" id="A0A2W2FDL9"/>
<dbReference type="SUPFAM" id="SSF54197">
    <property type="entry name" value="HIT-like"/>
    <property type="match status" value="1"/>
</dbReference>
<gene>
    <name evidence="5" type="ORF">C1I98_28485</name>
</gene>
<dbReference type="InterPro" id="IPR011146">
    <property type="entry name" value="HIT-like"/>
</dbReference>
<proteinExistence type="predicted"/>
<name>A0A2W2FDL9_9ACTN</name>
<dbReference type="PROSITE" id="PS51084">
    <property type="entry name" value="HIT_2"/>
    <property type="match status" value="1"/>
</dbReference>
<dbReference type="Pfam" id="PF01230">
    <property type="entry name" value="HIT"/>
    <property type="match status" value="1"/>
</dbReference>
<sequence length="164" mass="17898">MTQSCPRRWPRPIVSYAEVLHRHNIRPNLCLQPATGYRLATAAAARVLAVETDCLFCKIVAKEIPAEIVHETDRTLAFRDINPQAPTHVLVITKGHHADAGAVADADEGLADEMLKAARTIARKEGVAEEGYRLVFNTGAAAGQTVFHAHLHVLGGRDLRWPPG</sequence>
<evidence type="ECO:0000256" key="1">
    <source>
        <dbReference type="PIRSR" id="PIRSR601310-1"/>
    </source>
</evidence>
<evidence type="ECO:0000259" key="4">
    <source>
        <dbReference type="PROSITE" id="PS51084"/>
    </source>
</evidence>
<evidence type="ECO:0000256" key="3">
    <source>
        <dbReference type="PROSITE-ProRule" id="PRU00464"/>
    </source>
</evidence>
<dbReference type="Gene3D" id="3.30.428.10">
    <property type="entry name" value="HIT-like"/>
    <property type="match status" value="1"/>
</dbReference>
<dbReference type="InterPro" id="IPR036265">
    <property type="entry name" value="HIT-like_sf"/>
</dbReference>
<dbReference type="PRINTS" id="PR00332">
    <property type="entry name" value="HISTRIAD"/>
</dbReference>
<comment type="caution">
    <text evidence="5">The sequence shown here is derived from an EMBL/GenBank/DDBJ whole genome shotgun (WGS) entry which is preliminary data.</text>
</comment>
<evidence type="ECO:0000313" key="5">
    <source>
        <dbReference type="EMBL" id="PZG33723.1"/>
    </source>
</evidence>
<accession>A0A2W2FDL9</accession>
<dbReference type="GO" id="GO:0003824">
    <property type="term" value="F:catalytic activity"/>
    <property type="evidence" value="ECO:0007669"/>
    <property type="project" value="InterPro"/>
</dbReference>
<feature type="short sequence motif" description="Histidine triad motif" evidence="2 3">
    <location>
        <begin position="148"/>
        <end position="152"/>
    </location>
</feature>
<evidence type="ECO:0000313" key="6">
    <source>
        <dbReference type="Proteomes" id="UP000248544"/>
    </source>
</evidence>
<keyword evidence="6" id="KW-1185">Reference proteome</keyword>
<dbReference type="InterPro" id="IPR001310">
    <property type="entry name" value="Histidine_triad_HIT"/>
</dbReference>
<dbReference type="Proteomes" id="UP000248544">
    <property type="component" value="Unassembled WGS sequence"/>
</dbReference>
<evidence type="ECO:0000256" key="2">
    <source>
        <dbReference type="PIRSR" id="PIRSR601310-3"/>
    </source>
</evidence>
<dbReference type="PANTHER" id="PTHR23089">
    <property type="entry name" value="HISTIDINE TRIAD HIT PROTEIN"/>
    <property type="match status" value="1"/>
</dbReference>
<dbReference type="EMBL" id="POUA01000291">
    <property type="protein sequence ID" value="PZG33723.1"/>
    <property type="molecule type" value="Genomic_DNA"/>
</dbReference>